<comment type="caution">
    <text evidence="1">The sequence shown here is derived from an EMBL/GenBank/DDBJ whole genome shotgun (WGS) entry which is preliminary data.</text>
</comment>
<accession>A0A813QDD7</accession>
<sequence length="633" mass="73979">MSSLEFPDLLYPEYLNSSDQPHEVLLDQWPITTMDLTLDKNFVMQKISSLQHMSTLRATAPPFTYSIASQDLTYMNKYTLSTKYKNNSTRLIAKHNHLIYVTKKNQLNIQSLPNNIYDDLWSNTIEHLSTTEQRKYIIQSLTSIKLLDCIEEDEQILNIALADQKGLSFYSYNPTTITSTLTSHIETPEHTSILSFSFNPYITSNAILIDKNYRTYLLDDGIFTYLHQQTDENKIHSLDIPRQIYLDWDASPFLYTIADSHNGSCLLYDIRLPNESFKELFIIGHNHPYLAKTEIIRSYKTSLINSYQHIFITDYSLIIIDSRMPNRSAIHSHHELLRPPTSFTQIKSNNQHLIFINDEYNTNVLEYNTDIYHRLIQTCPSWELCPISNSRMYLINNNTHKNKELLFAKSIYFDVPIRDMAIVSNPINSKSFLLFQLNSAGNIHVQLFDESIDKTEEKTWNPDPDGLLKQPPDCFQQANDYWSTKFLSLFQCHDCLTYNVEPTNFTIVTPLRAMTQTSLRDFPTFKNEHKSTEKIIPAELLECPTCTCMPNLKTQGQLSRAKNWIQDWKTKLDDVQQELTDTTQSTTYNWRQIFDYDELNETNKDSTLWNEIHRPWFPLQNNTKDESFDPSLK</sequence>
<dbReference type="EMBL" id="CAJNOT010000009">
    <property type="protein sequence ID" value="CAF0765376.1"/>
    <property type="molecule type" value="Genomic_DNA"/>
</dbReference>
<name>A0A813QDD7_9BILA</name>
<gene>
    <name evidence="1" type="ORF">ZHD862_LOCUS552</name>
</gene>
<protein>
    <submittedName>
        <fullName evidence="1">Uncharacterized protein</fullName>
    </submittedName>
</protein>
<proteinExistence type="predicted"/>
<dbReference type="AlphaFoldDB" id="A0A813QDD7"/>
<organism evidence="1 2">
    <name type="scientific">Rotaria sordida</name>
    <dbReference type="NCBI Taxonomy" id="392033"/>
    <lineage>
        <taxon>Eukaryota</taxon>
        <taxon>Metazoa</taxon>
        <taxon>Spiralia</taxon>
        <taxon>Gnathifera</taxon>
        <taxon>Rotifera</taxon>
        <taxon>Eurotatoria</taxon>
        <taxon>Bdelloidea</taxon>
        <taxon>Philodinida</taxon>
        <taxon>Philodinidae</taxon>
        <taxon>Rotaria</taxon>
    </lineage>
</organism>
<evidence type="ECO:0000313" key="1">
    <source>
        <dbReference type="EMBL" id="CAF0765376.1"/>
    </source>
</evidence>
<dbReference type="Proteomes" id="UP000663864">
    <property type="component" value="Unassembled WGS sequence"/>
</dbReference>
<evidence type="ECO:0000313" key="2">
    <source>
        <dbReference type="Proteomes" id="UP000663864"/>
    </source>
</evidence>
<reference evidence="1" key="1">
    <citation type="submission" date="2021-02" db="EMBL/GenBank/DDBJ databases">
        <authorList>
            <person name="Nowell W R."/>
        </authorList>
    </citation>
    <scope>NUCLEOTIDE SEQUENCE</scope>
</reference>